<feature type="region of interest" description="Disordered" evidence="3">
    <location>
        <begin position="70"/>
        <end position="92"/>
    </location>
</feature>
<reference evidence="6" key="1">
    <citation type="submission" date="2020-11" db="EMBL/GenBank/DDBJ databases">
        <title>Azospira inquinata sp. nov.</title>
        <authorList>
            <person name="Moe W.M."/>
            <person name="Mikes M.C."/>
        </authorList>
    </citation>
    <scope>NUCLEOTIDE SEQUENCE</scope>
    <source>
        <strain evidence="6">Azo-3</strain>
    </source>
</reference>
<feature type="transmembrane region" description="Helical" evidence="4">
    <location>
        <begin position="132"/>
        <end position="149"/>
    </location>
</feature>
<sequence>MTPLPLRRGAAFLHRWAALVFAPLFLVILLSGAFLACKPLWEAWQADQPQPGLTPQAWIQALETLDPRGQAGNASLSPDGQRLMLQGRSPESRKTYDARTLAPLPNQDRDWFEVAKGLHKTLLLQADPLVEAATYVLTALLALGLLLGWPRLKPQLHQWGWMDWHQGLGWLLAPLVLLTPITAILMILHIGTGAPGGLGGGRPGPGNQGGGKPRVMALAQAVTLAEATGAPATIRQVRRFRQGAVLIFALGQDGRPLRLAVDAKGRVRPLEAKPELIKQLHEGTWAGPWSGLLNLLAALVLSALLVTGLGAWLARKGWGGRRRNPGKRRGDRAILVAYASQTGTAARYGEATAQALTRAGLVATCASLETVSPGELGRHPHCLFLVAFTGQGEMPETARQFLAHLDPHALQGVSFALLALGDGRYPSFCGGGARFREALLTNGGVEFLPWQTVDGDPSLPWQQWLKALAPLLGRSSGMGAEIKSEEQ</sequence>
<evidence type="ECO:0000313" key="7">
    <source>
        <dbReference type="Proteomes" id="UP000683428"/>
    </source>
</evidence>
<evidence type="ECO:0000256" key="2">
    <source>
        <dbReference type="ARBA" id="ARBA00022643"/>
    </source>
</evidence>
<evidence type="ECO:0000256" key="1">
    <source>
        <dbReference type="ARBA" id="ARBA00022630"/>
    </source>
</evidence>
<evidence type="ECO:0000256" key="4">
    <source>
        <dbReference type="SAM" id="Phobius"/>
    </source>
</evidence>
<dbReference type="InterPro" id="IPR008254">
    <property type="entry name" value="Flavodoxin/NO_synth"/>
</dbReference>
<dbReference type="Proteomes" id="UP000683428">
    <property type="component" value="Chromosome"/>
</dbReference>
<keyword evidence="2" id="KW-0288">FMN</keyword>
<keyword evidence="4" id="KW-1133">Transmembrane helix</keyword>
<keyword evidence="1" id="KW-0285">Flavoprotein</keyword>
<dbReference type="EMBL" id="CP064782">
    <property type="protein sequence ID" value="QWT48917.1"/>
    <property type="molecule type" value="Genomic_DNA"/>
</dbReference>
<dbReference type="PROSITE" id="PS50902">
    <property type="entry name" value="FLAVODOXIN_LIKE"/>
    <property type="match status" value="1"/>
</dbReference>
<dbReference type="InterPro" id="IPR005625">
    <property type="entry name" value="PepSY-ass_TM"/>
</dbReference>
<keyword evidence="4" id="KW-0812">Transmembrane</keyword>
<feature type="transmembrane region" description="Helical" evidence="4">
    <location>
        <begin position="170"/>
        <end position="190"/>
    </location>
</feature>
<keyword evidence="4" id="KW-0472">Membrane</keyword>
<gene>
    <name evidence="6" type="ORF">Azoinq_14000</name>
</gene>
<organism evidence="6 7">
    <name type="scientific">Azospira inquinata</name>
    <dbReference type="NCBI Taxonomy" id="2785627"/>
    <lineage>
        <taxon>Bacteria</taxon>
        <taxon>Pseudomonadati</taxon>
        <taxon>Pseudomonadota</taxon>
        <taxon>Betaproteobacteria</taxon>
        <taxon>Rhodocyclales</taxon>
        <taxon>Rhodocyclaceae</taxon>
        <taxon>Azospira</taxon>
    </lineage>
</organism>
<feature type="transmembrane region" description="Helical" evidence="4">
    <location>
        <begin position="292"/>
        <end position="314"/>
    </location>
</feature>
<dbReference type="KEGG" id="aiq:Azoinq_14000"/>
<protein>
    <submittedName>
        <fullName evidence="6">PepSY domain-containing protein</fullName>
    </submittedName>
</protein>
<proteinExistence type="predicted"/>
<dbReference type="Pfam" id="PF03929">
    <property type="entry name" value="PepSY_TM"/>
    <property type="match status" value="1"/>
</dbReference>
<dbReference type="AlphaFoldDB" id="A0A975XUL7"/>
<evidence type="ECO:0000313" key="6">
    <source>
        <dbReference type="EMBL" id="QWT48917.1"/>
    </source>
</evidence>
<feature type="transmembrane region" description="Helical" evidence="4">
    <location>
        <begin position="12"/>
        <end position="36"/>
    </location>
</feature>
<feature type="domain" description="Flavodoxin-like" evidence="5">
    <location>
        <begin position="334"/>
        <end position="469"/>
    </location>
</feature>
<dbReference type="Pfam" id="PF00258">
    <property type="entry name" value="Flavodoxin_1"/>
    <property type="match status" value="1"/>
</dbReference>
<dbReference type="RefSeq" id="WP_216128289.1">
    <property type="nucleotide sequence ID" value="NZ_CP064782.1"/>
</dbReference>
<keyword evidence="7" id="KW-1185">Reference proteome</keyword>
<name>A0A975XUL7_9RHOO</name>
<dbReference type="PANTHER" id="PTHR34219">
    <property type="entry name" value="IRON-REGULATED INNER MEMBRANE PROTEIN-RELATED"/>
    <property type="match status" value="1"/>
</dbReference>
<dbReference type="GO" id="GO:0010181">
    <property type="term" value="F:FMN binding"/>
    <property type="evidence" value="ECO:0007669"/>
    <property type="project" value="InterPro"/>
</dbReference>
<evidence type="ECO:0000259" key="5">
    <source>
        <dbReference type="PROSITE" id="PS50902"/>
    </source>
</evidence>
<evidence type="ECO:0000256" key="3">
    <source>
        <dbReference type="SAM" id="MobiDB-lite"/>
    </source>
</evidence>
<accession>A0A975XUL7</accession>